<evidence type="ECO:0000256" key="8">
    <source>
        <dbReference type="SAM" id="MobiDB-lite"/>
    </source>
</evidence>
<keyword evidence="3" id="KW-0862">Zinc</keyword>
<evidence type="ECO:0000313" key="10">
    <source>
        <dbReference type="EMBL" id="KJY00790.1"/>
    </source>
</evidence>
<dbReference type="GO" id="GO:0005634">
    <property type="term" value="C:nucleus"/>
    <property type="evidence" value="ECO:0007669"/>
    <property type="project" value="UniProtKB-SubCell"/>
</dbReference>
<feature type="compositionally biased region" description="Polar residues" evidence="8">
    <location>
        <begin position="98"/>
        <end position="134"/>
    </location>
</feature>
<dbReference type="GO" id="GO:0000981">
    <property type="term" value="F:DNA-binding transcription factor activity, RNA polymerase II-specific"/>
    <property type="evidence" value="ECO:0007669"/>
    <property type="project" value="InterPro"/>
</dbReference>
<dbReference type="InterPro" id="IPR051711">
    <property type="entry name" value="Stress_Response_Reg"/>
</dbReference>
<dbReference type="PROSITE" id="PS50048">
    <property type="entry name" value="ZN2_CY6_FUNGAL_2"/>
    <property type="match status" value="1"/>
</dbReference>
<comment type="subcellular location">
    <subcellularLocation>
        <location evidence="1">Nucleus</location>
    </subcellularLocation>
</comment>
<dbReference type="GO" id="GO:0043565">
    <property type="term" value="F:sequence-specific DNA binding"/>
    <property type="evidence" value="ECO:0007669"/>
    <property type="project" value="TreeGrafter"/>
</dbReference>
<dbReference type="InterPro" id="IPR007219">
    <property type="entry name" value="XnlR_reg_dom"/>
</dbReference>
<comment type="caution">
    <text evidence="10">The sequence shown here is derived from an EMBL/GenBank/DDBJ whole genome shotgun (WGS) entry which is preliminary data.</text>
</comment>
<keyword evidence="4" id="KW-0805">Transcription regulation</keyword>
<dbReference type="Pfam" id="PF00172">
    <property type="entry name" value="Zn_clus"/>
    <property type="match status" value="1"/>
</dbReference>
<feature type="region of interest" description="Disordered" evidence="8">
    <location>
        <begin position="98"/>
        <end position="142"/>
    </location>
</feature>
<dbReference type="Pfam" id="PF04082">
    <property type="entry name" value="Fungal_trans"/>
    <property type="match status" value="1"/>
</dbReference>
<dbReference type="InterPro" id="IPR001138">
    <property type="entry name" value="Zn2Cys6_DnaBD"/>
</dbReference>
<dbReference type="PROSITE" id="PS00463">
    <property type="entry name" value="ZN2_CY6_FUNGAL_1"/>
    <property type="match status" value="1"/>
</dbReference>
<dbReference type="SUPFAM" id="SSF57701">
    <property type="entry name" value="Zn2/Cys6 DNA-binding domain"/>
    <property type="match status" value="1"/>
</dbReference>
<evidence type="ECO:0000256" key="1">
    <source>
        <dbReference type="ARBA" id="ARBA00004123"/>
    </source>
</evidence>
<dbReference type="AlphaFoldDB" id="A0A0F4GTL9"/>
<keyword evidence="11" id="KW-1185">Reference proteome</keyword>
<protein>
    <recommendedName>
        <fullName evidence="9">Zn(2)-C6 fungal-type domain-containing protein</fullName>
    </recommendedName>
</protein>
<evidence type="ECO:0000256" key="6">
    <source>
        <dbReference type="ARBA" id="ARBA00023163"/>
    </source>
</evidence>
<dbReference type="OrthoDB" id="422427at2759"/>
<dbReference type="STRING" id="1047168.A0A0F4GTL9"/>
<dbReference type="SMART" id="SM00066">
    <property type="entry name" value="GAL4"/>
    <property type="match status" value="1"/>
</dbReference>
<evidence type="ECO:0000259" key="9">
    <source>
        <dbReference type="PROSITE" id="PS50048"/>
    </source>
</evidence>
<dbReference type="CDD" id="cd00067">
    <property type="entry name" value="GAL4"/>
    <property type="match status" value="1"/>
</dbReference>
<dbReference type="Proteomes" id="UP000033647">
    <property type="component" value="Unassembled WGS sequence"/>
</dbReference>
<dbReference type="GO" id="GO:0008270">
    <property type="term" value="F:zinc ion binding"/>
    <property type="evidence" value="ECO:0007669"/>
    <property type="project" value="InterPro"/>
</dbReference>
<evidence type="ECO:0000256" key="5">
    <source>
        <dbReference type="ARBA" id="ARBA00023125"/>
    </source>
</evidence>
<reference evidence="10 11" key="1">
    <citation type="submission" date="2015-03" db="EMBL/GenBank/DDBJ databases">
        <title>RNA-seq based gene annotation and comparative genomics of four Zymoseptoria species reveal species-specific pathogenicity related genes and transposable element activity.</title>
        <authorList>
            <person name="Grandaubert J."/>
            <person name="Bhattacharyya A."/>
            <person name="Stukenbrock E.H."/>
        </authorList>
    </citation>
    <scope>NUCLEOTIDE SEQUENCE [LARGE SCALE GENOMIC DNA]</scope>
    <source>
        <strain evidence="10 11">Zb18110</strain>
    </source>
</reference>
<keyword evidence="7" id="KW-0539">Nucleus</keyword>
<feature type="region of interest" description="Disordered" evidence="8">
    <location>
        <begin position="641"/>
        <end position="666"/>
    </location>
</feature>
<evidence type="ECO:0000256" key="2">
    <source>
        <dbReference type="ARBA" id="ARBA00022723"/>
    </source>
</evidence>
<evidence type="ECO:0000313" key="11">
    <source>
        <dbReference type="Proteomes" id="UP000033647"/>
    </source>
</evidence>
<keyword evidence="6" id="KW-0804">Transcription</keyword>
<dbReference type="CDD" id="cd12148">
    <property type="entry name" value="fungal_TF_MHR"/>
    <property type="match status" value="1"/>
</dbReference>
<name>A0A0F4GTL9_9PEZI</name>
<keyword evidence="2" id="KW-0479">Metal-binding</keyword>
<evidence type="ECO:0000256" key="7">
    <source>
        <dbReference type="ARBA" id="ARBA00023242"/>
    </source>
</evidence>
<dbReference type="InterPro" id="IPR036864">
    <property type="entry name" value="Zn2-C6_fun-type_DNA-bd_sf"/>
</dbReference>
<gene>
    <name evidence="10" type="ORF">TI39_contig312g00011</name>
</gene>
<dbReference type="Gene3D" id="4.10.240.10">
    <property type="entry name" value="Zn(2)-C6 fungal-type DNA-binding domain"/>
    <property type="match status" value="1"/>
</dbReference>
<proteinExistence type="predicted"/>
<feature type="domain" description="Zn(2)-C6 fungal-type" evidence="9">
    <location>
        <begin position="26"/>
        <end position="55"/>
    </location>
</feature>
<dbReference type="GO" id="GO:0006351">
    <property type="term" value="P:DNA-templated transcription"/>
    <property type="evidence" value="ECO:0007669"/>
    <property type="project" value="InterPro"/>
</dbReference>
<dbReference type="PANTHER" id="PTHR47540:SF1">
    <property type="entry name" value="ACTIVATOR OF STRESS GENES 1-RELATED"/>
    <property type="match status" value="1"/>
</dbReference>
<dbReference type="PANTHER" id="PTHR47540">
    <property type="entry name" value="THIAMINE REPRESSIBLE GENES REGULATORY PROTEIN THI5"/>
    <property type="match status" value="1"/>
</dbReference>
<keyword evidence="5" id="KW-0238">DNA-binding</keyword>
<accession>A0A0F4GTL9</accession>
<dbReference type="GO" id="GO:0045944">
    <property type="term" value="P:positive regulation of transcription by RNA polymerase II"/>
    <property type="evidence" value="ECO:0007669"/>
    <property type="project" value="TreeGrafter"/>
</dbReference>
<organism evidence="10 11">
    <name type="scientific">Zymoseptoria brevis</name>
    <dbReference type="NCBI Taxonomy" id="1047168"/>
    <lineage>
        <taxon>Eukaryota</taxon>
        <taxon>Fungi</taxon>
        <taxon>Dikarya</taxon>
        <taxon>Ascomycota</taxon>
        <taxon>Pezizomycotina</taxon>
        <taxon>Dothideomycetes</taxon>
        <taxon>Dothideomycetidae</taxon>
        <taxon>Mycosphaerellales</taxon>
        <taxon>Mycosphaerellaceae</taxon>
        <taxon>Zymoseptoria</taxon>
    </lineage>
</organism>
<sequence>MNSSQQGSTTNQDIDPRLARKRVSRACDQCRRRKARCDGQTNCSACKAIGLSCSYGQAVKQARGPAYVAHLESNVASLSKQVEDLEFEVRNRAIDSISPTSSSTAFAGDSSPDQTGPSAESVSSMQSAPHSLPSTGRKPEQTTLLVETVTKEPRGKAFGIDLLRQLCNFCYDLPRPGGSHRQEPALRVMQALDSPFSLDGFPTGGAGHPVLPQKDRLVAWIELAFQEALPLWHFVGKSQIEAILYRVYNTSSNGAEESDRDDLALIYALIALGQRFEITRSMAEEHNMQGLSYFAAARDAVPLANCERSLSALQTTLCLAIYLKSVSAQTRFHAYVSAAASGALRLGLHEVIPGFPKEELAMRQRIWSAVRTMDVYASGALGLPSHFSSVVDNAPLSALESGKEEELMLADAHFKLASVVHRAVDKLYRGRTSLSASGAPVFGVPVKSLREANEELETWANNCSFINGGLGSVERSVNDLDTASFRPLTMLSRSQLLLCYAHHHAQLLLFTPFVHHLAQPLSDRKSEAYTFGKICVQAALGAVSVASELQQRYQFNEAYFNAVEVLVYAHMVLLIVELGGSDGEFLRDALTANRRAKELLMNLALLSTTASECLDALTPLYQPGSKKACFDDGQMSTSATDADTDYGMADGPSDLGSLAPGDLSLW</sequence>
<evidence type="ECO:0000256" key="4">
    <source>
        <dbReference type="ARBA" id="ARBA00023015"/>
    </source>
</evidence>
<dbReference type="EMBL" id="LAFY01000304">
    <property type="protein sequence ID" value="KJY00790.1"/>
    <property type="molecule type" value="Genomic_DNA"/>
</dbReference>
<evidence type="ECO:0000256" key="3">
    <source>
        <dbReference type="ARBA" id="ARBA00022833"/>
    </source>
</evidence>